<dbReference type="Pfam" id="PF13559">
    <property type="entry name" value="DUF4129"/>
    <property type="match status" value="1"/>
</dbReference>
<organism evidence="3 4">
    <name type="scientific">Archangium lansingense</name>
    <dbReference type="NCBI Taxonomy" id="2995310"/>
    <lineage>
        <taxon>Bacteria</taxon>
        <taxon>Pseudomonadati</taxon>
        <taxon>Myxococcota</taxon>
        <taxon>Myxococcia</taxon>
        <taxon>Myxococcales</taxon>
        <taxon>Cystobacterineae</taxon>
        <taxon>Archangiaceae</taxon>
        <taxon>Archangium</taxon>
    </lineage>
</organism>
<evidence type="ECO:0000313" key="4">
    <source>
        <dbReference type="Proteomes" id="UP001207654"/>
    </source>
</evidence>
<keyword evidence="1" id="KW-0472">Membrane</keyword>
<dbReference type="SMART" id="SM00460">
    <property type="entry name" value="TGc"/>
    <property type="match status" value="1"/>
</dbReference>
<feature type="transmembrane region" description="Helical" evidence="1">
    <location>
        <begin position="20"/>
        <end position="45"/>
    </location>
</feature>
<evidence type="ECO:0000259" key="2">
    <source>
        <dbReference type="SMART" id="SM00460"/>
    </source>
</evidence>
<dbReference type="EMBL" id="JAPNKA010000001">
    <property type="protein sequence ID" value="MCY1077769.1"/>
    <property type="molecule type" value="Genomic_DNA"/>
</dbReference>
<dbReference type="InterPro" id="IPR002931">
    <property type="entry name" value="Transglutaminase-like"/>
</dbReference>
<evidence type="ECO:0000256" key="1">
    <source>
        <dbReference type="SAM" id="Phobius"/>
    </source>
</evidence>
<dbReference type="PANTHER" id="PTHR42736:SF1">
    <property type="entry name" value="PROTEIN-GLUTAMINE GAMMA-GLUTAMYLTRANSFERASE"/>
    <property type="match status" value="1"/>
</dbReference>
<keyword evidence="4" id="KW-1185">Reference proteome</keyword>
<keyword evidence="1" id="KW-0812">Transmembrane</keyword>
<dbReference type="SUPFAM" id="SSF54001">
    <property type="entry name" value="Cysteine proteinases"/>
    <property type="match status" value="1"/>
</dbReference>
<sequence>MTRPNRLRLILRDLGTGAAFASMAVSGQVPVWALGLVLVALLVSLMGWRPFARAPRLTAILLMPMAGALYLAVAAGQMDLVVAACSFAGFVASQRLLSETSPSTDGQVLLAGLLMIAGGAALSGELLFAVCLLVFAVMSSLSLGLAVVEAAVPPGEPVPVRHVMRPLSMGVLVAMLGAVAFFVLFPRLNWNMGIRRASPGLGPATSGFSDTVRLGGSGTLKSNPRVVLRAKLAPAPGSERLEAYWLGRTYDTFDGQEWSTIGAPNNRRRTRVTLRPGAENQVYQRIELLPAYGSRTLIALETPAKLGNALMHTATGDRRTRLQELGGDELRFVEEALGYSYEVYSVPPGTDTDPGKLTQTEMDQLLALPEGIDPRIEALAQQIVGNETDPLAAAQKLSAWLQREYTYTLELGGDVADPLMEFLFVRKAGHCEHFATALTLMLRTQGFEARLATGFFGGERVGDEYLVRAGDAHAWTHVLVPGRGFVTVDATPPAFRANQSLELLESLISFYEAIEQAWRSSVIDYSFRDQMNFMRNLSRPPQEPEDKERTQLPPLRAWLTAALAGAAVYWTWRYLSKRKPRSPVLEATRFVDAVERQLATVGVRASDGETLEDVSARLTREAHPLAPAVSPLTRRYLEARFGQRPLQPGESARLLKELKQHIEARKQQQAPRARAS</sequence>
<dbReference type="Pfam" id="PF01841">
    <property type="entry name" value="Transglut_core"/>
    <property type="match status" value="1"/>
</dbReference>
<name>A0ABT4A9Y6_9BACT</name>
<feature type="domain" description="Transglutaminase-like" evidence="2">
    <location>
        <begin position="423"/>
        <end position="492"/>
    </location>
</feature>
<dbReference type="PANTHER" id="PTHR42736">
    <property type="entry name" value="PROTEIN-GLUTAMINE GAMMA-GLUTAMYLTRANSFERASE"/>
    <property type="match status" value="1"/>
</dbReference>
<dbReference type="InterPro" id="IPR052901">
    <property type="entry name" value="Bact_TGase-like"/>
</dbReference>
<reference evidence="3 4" key="1">
    <citation type="submission" date="2022-11" db="EMBL/GenBank/DDBJ databases">
        <title>Minimal conservation of predation-associated metabolite biosynthetic gene clusters underscores biosynthetic potential of Myxococcota including descriptions for ten novel species: Archangium lansinium sp. nov., Myxococcus landrumus sp. nov., Nannocystis bai.</title>
        <authorList>
            <person name="Ahearne A."/>
            <person name="Stevens C."/>
            <person name="Phillips K."/>
        </authorList>
    </citation>
    <scope>NUCLEOTIDE SEQUENCE [LARGE SCALE GENOMIC DNA]</scope>
    <source>
        <strain evidence="3 4">MIWBW</strain>
    </source>
</reference>
<evidence type="ECO:0000313" key="3">
    <source>
        <dbReference type="EMBL" id="MCY1077769.1"/>
    </source>
</evidence>
<dbReference type="RefSeq" id="WP_267536583.1">
    <property type="nucleotide sequence ID" value="NZ_JAPNKA010000001.1"/>
</dbReference>
<dbReference type="Pfam" id="PF11992">
    <property type="entry name" value="TgpA_N"/>
    <property type="match status" value="1"/>
</dbReference>
<proteinExistence type="predicted"/>
<dbReference type="InterPro" id="IPR038765">
    <property type="entry name" value="Papain-like_cys_pep_sf"/>
</dbReference>
<gene>
    <name evidence="3" type="ORF">OV287_25185</name>
</gene>
<keyword evidence="1" id="KW-1133">Transmembrane helix</keyword>
<dbReference type="InterPro" id="IPR021878">
    <property type="entry name" value="TgpA_N"/>
</dbReference>
<feature type="transmembrane region" description="Helical" evidence="1">
    <location>
        <begin position="80"/>
        <end position="97"/>
    </location>
</feature>
<feature type="transmembrane region" description="Helical" evidence="1">
    <location>
        <begin position="167"/>
        <end position="186"/>
    </location>
</feature>
<feature type="transmembrane region" description="Helical" evidence="1">
    <location>
        <begin position="109"/>
        <end position="138"/>
    </location>
</feature>
<accession>A0ABT4A9Y6</accession>
<dbReference type="InterPro" id="IPR025403">
    <property type="entry name" value="TgpA-like_C"/>
</dbReference>
<dbReference type="Gene3D" id="3.10.620.30">
    <property type="match status" value="1"/>
</dbReference>
<dbReference type="Proteomes" id="UP001207654">
    <property type="component" value="Unassembled WGS sequence"/>
</dbReference>
<protein>
    <submittedName>
        <fullName evidence="3">DUF3488 and transglutaminase-like domain-containing protein</fullName>
    </submittedName>
</protein>
<comment type="caution">
    <text evidence="3">The sequence shown here is derived from an EMBL/GenBank/DDBJ whole genome shotgun (WGS) entry which is preliminary data.</text>
</comment>